<reference evidence="2" key="1">
    <citation type="journal article" date="2023" name="Mol. Biol. Evol.">
        <title>Third-Generation Sequencing Reveals the Adaptive Role of the Epigenome in Three Deep-Sea Polychaetes.</title>
        <authorList>
            <person name="Perez M."/>
            <person name="Aroh O."/>
            <person name="Sun Y."/>
            <person name="Lan Y."/>
            <person name="Juniper S.K."/>
            <person name="Young C.R."/>
            <person name="Angers B."/>
            <person name="Qian P.Y."/>
        </authorList>
    </citation>
    <scope>NUCLEOTIDE SEQUENCE</scope>
    <source>
        <strain evidence="2">R07B-5</strain>
    </source>
</reference>
<dbReference type="PANTHER" id="PTHR10745:SF0">
    <property type="entry name" value="GLYCINE--TRNA LIGASE"/>
    <property type="match status" value="1"/>
</dbReference>
<gene>
    <name evidence="2" type="ORF">NP493_220g00040</name>
</gene>
<dbReference type="EMBL" id="JAODUO010000220">
    <property type="protein sequence ID" value="KAK2185863.1"/>
    <property type="molecule type" value="Genomic_DNA"/>
</dbReference>
<comment type="caution">
    <text evidence="2">The sequence shown here is derived from an EMBL/GenBank/DDBJ whole genome shotgun (WGS) entry which is preliminary data.</text>
</comment>
<dbReference type="InterPro" id="IPR027031">
    <property type="entry name" value="Gly-tRNA_synthase/POLG2"/>
</dbReference>
<dbReference type="SUPFAM" id="SSF55681">
    <property type="entry name" value="Class II aaRS and biotin synthetases"/>
    <property type="match status" value="1"/>
</dbReference>
<protein>
    <recommendedName>
        <fullName evidence="1">Anticodon-binding domain-containing protein</fullName>
    </recommendedName>
</protein>
<dbReference type="Gene3D" id="3.30.930.10">
    <property type="entry name" value="Bira Bifunctional Protein, Domain 2"/>
    <property type="match status" value="1"/>
</dbReference>
<dbReference type="GO" id="GO:0005739">
    <property type="term" value="C:mitochondrion"/>
    <property type="evidence" value="ECO:0007669"/>
    <property type="project" value="TreeGrafter"/>
</dbReference>
<dbReference type="SUPFAM" id="SSF52954">
    <property type="entry name" value="Class II aaRS ABD-related"/>
    <property type="match status" value="1"/>
</dbReference>
<dbReference type="Pfam" id="PF03129">
    <property type="entry name" value="HGTP_anticodon"/>
    <property type="match status" value="1"/>
</dbReference>
<dbReference type="PANTHER" id="PTHR10745">
    <property type="entry name" value="GLYCYL-TRNA SYNTHETASE/DNA POLYMERASE SUBUNIT GAMMA-2"/>
    <property type="match status" value="1"/>
</dbReference>
<sequence>MVPVKRYTKKVHVEEIVPSVVEPSFGIGRIMYALFEHNFRMREGDEQRTYLALPPVIAPYKCSVLPLSNNPDFTTFVKQISSALTQHDVSHKVDASSGSIGRRYARTDQIAIPFGITIDFDTLKTPHSATLRERDSMKQIRAEVTELPKIVSDLSNGKRTWEDVLNNYPLFEQQESTK</sequence>
<dbReference type="FunFam" id="3.40.50.800:FF:000004">
    <property type="entry name" value="Glycine--tRNA ligase 2"/>
    <property type="match status" value="1"/>
</dbReference>
<evidence type="ECO:0000313" key="3">
    <source>
        <dbReference type="Proteomes" id="UP001209878"/>
    </source>
</evidence>
<accession>A0AAD9P0E6</accession>
<dbReference type="InterPro" id="IPR004154">
    <property type="entry name" value="Anticodon-bd"/>
</dbReference>
<organism evidence="2 3">
    <name type="scientific">Ridgeia piscesae</name>
    <name type="common">Tubeworm</name>
    <dbReference type="NCBI Taxonomy" id="27915"/>
    <lineage>
        <taxon>Eukaryota</taxon>
        <taxon>Metazoa</taxon>
        <taxon>Spiralia</taxon>
        <taxon>Lophotrochozoa</taxon>
        <taxon>Annelida</taxon>
        <taxon>Polychaeta</taxon>
        <taxon>Sedentaria</taxon>
        <taxon>Canalipalpata</taxon>
        <taxon>Sabellida</taxon>
        <taxon>Siboglinidae</taxon>
        <taxon>Ridgeia</taxon>
    </lineage>
</organism>
<dbReference type="Gene3D" id="3.40.50.800">
    <property type="entry name" value="Anticodon-binding domain"/>
    <property type="match status" value="1"/>
</dbReference>
<dbReference type="PRINTS" id="PR01043">
    <property type="entry name" value="TRNASYNTHGLY"/>
</dbReference>
<dbReference type="Proteomes" id="UP001209878">
    <property type="component" value="Unassembled WGS sequence"/>
</dbReference>
<feature type="domain" description="Anticodon-binding" evidence="1">
    <location>
        <begin position="61"/>
        <end position="153"/>
    </location>
</feature>
<evidence type="ECO:0000259" key="1">
    <source>
        <dbReference type="Pfam" id="PF03129"/>
    </source>
</evidence>
<dbReference type="GO" id="GO:0004820">
    <property type="term" value="F:glycine-tRNA ligase activity"/>
    <property type="evidence" value="ECO:0007669"/>
    <property type="project" value="TreeGrafter"/>
</dbReference>
<evidence type="ECO:0000313" key="2">
    <source>
        <dbReference type="EMBL" id="KAK2185863.1"/>
    </source>
</evidence>
<name>A0AAD9P0E6_RIDPI</name>
<dbReference type="InterPro" id="IPR045864">
    <property type="entry name" value="aa-tRNA-synth_II/BPL/LPL"/>
</dbReference>
<proteinExistence type="predicted"/>
<dbReference type="GO" id="GO:0070150">
    <property type="term" value="P:mitochondrial glycyl-tRNA aminoacylation"/>
    <property type="evidence" value="ECO:0007669"/>
    <property type="project" value="TreeGrafter"/>
</dbReference>
<keyword evidence="3" id="KW-1185">Reference proteome</keyword>
<dbReference type="AlphaFoldDB" id="A0AAD9P0E6"/>
<dbReference type="InterPro" id="IPR036621">
    <property type="entry name" value="Anticodon-bd_dom_sf"/>
</dbReference>
<dbReference type="CDD" id="cd00858">
    <property type="entry name" value="GlyRS_anticodon"/>
    <property type="match status" value="1"/>
</dbReference>